<dbReference type="Proteomes" id="UP000054567">
    <property type="component" value="Unassembled WGS sequence"/>
</dbReference>
<sequence length="155" mass="16590">MIFGRGRPLLSGLARGCSVDHPKTTIGGCGLFSELLPNSCRDVSVKQNNCTEAHVLVGLDNCRRDHPSLDAAVPSSEYRGFAAFAVAAVAGTTGSLERSAGIIANPAQQKRGLSWVKTPRPSTEQKRVGGKFTMYLRATETSDDSWPMAQDDIPL</sequence>
<protein>
    <submittedName>
        <fullName evidence="1">Uncharacterized protein</fullName>
    </submittedName>
</protein>
<reference evidence="2" key="2">
    <citation type="journal article" date="2009" name="Genome Res.">
        <title>Comparative genomic analyses of the human fungal pathogens Coccidioides and their relatives.</title>
        <authorList>
            <person name="Sharpton T.J."/>
            <person name="Stajich J.E."/>
            <person name="Rounsley S.D."/>
            <person name="Gardner M.J."/>
            <person name="Wortman J.R."/>
            <person name="Jordar V.S."/>
            <person name="Maiti R."/>
            <person name="Kodira C.D."/>
            <person name="Neafsey D.E."/>
            <person name="Zeng Q."/>
            <person name="Hung C.-Y."/>
            <person name="McMahan C."/>
            <person name="Muszewska A."/>
            <person name="Grynberg M."/>
            <person name="Mandel M.A."/>
            <person name="Kellner E.M."/>
            <person name="Barker B.M."/>
            <person name="Galgiani J.N."/>
            <person name="Orbach M.J."/>
            <person name="Kirkland T.N."/>
            <person name="Cole G.T."/>
            <person name="Henn M.R."/>
            <person name="Birren B.W."/>
            <person name="Taylor J.W."/>
        </authorList>
    </citation>
    <scope>NUCLEOTIDE SEQUENCE [LARGE SCALE GENOMIC DNA]</scope>
    <source>
        <strain evidence="2">RMSCC 3488</strain>
    </source>
</reference>
<dbReference type="EMBL" id="DS268111">
    <property type="protein sequence ID" value="KMM68907.1"/>
    <property type="molecule type" value="Genomic_DNA"/>
</dbReference>
<organism evidence="1 2">
    <name type="scientific">Coccidioides posadasii RMSCC 3488</name>
    <dbReference type="NCBI Taxonomy" id="454284"/>
    <lineage>
        <taxon>Eukaryota</taxon>
        <taxon>Fungi</taxon>
        <taxon>Dikarya</taxon>
        <taxon>Ascomycota</taxon>
        <taxon>Pezizomycotina</taxon>
        <taxon>Eurotiomycetes</taxon>
        <taxon>Eurotiomycetidae</taxon>
        <taxon>Onygenales</taxon>
        <taxon>Onygenaceae</taxon>
        <taxon>Coccidioides</taxon>
    </lineage>
</organism>
<gene>
    <name evidence="1" type="ORF">CPAG_05230</name>
</gene>
<accession>A0A0J6IB82</accession>
<dbReference type="AlphaFoldDB" id="A0A0J6IB82"/>
<reference evidence="2" key="3">
    <citation type="journal article" date="2010" name="Genome Res.">
        <title>Population genomic sequencing of Coccidioides fungi reveals recent hybridization and transposon control.</title>
        <authorList>
            <person name="Neafsey D.E."/>
            <person name="Barker B.M."/>
            <person name="Sharpton T.J."/>
            <person name="Stajich J.E."/>
            <person name="Park D.J."/>
            <person name="Whiston E."/>
            <person name="Hung C.-Y."/>
            <person name="McMahan C."/>
            <person name="White J."/>
            <person name="Sykes S."/>
            <person name="Heiman D."/>
            <person name="Young S."/>
            <person name="Zeng Q."/>
            <person name="Abouelleil A."/>
            <person name="Aftuck L."/>
            <person name="Bessette D."/>
            <person name="Brown A."/>
            <person name="FitzGerald M."/>
            <person name="Lui A."/>
            <person name="Macdonald J.P."/>
            <person name="Priest M."/>
            <person name="Orbach M.J."/>
            <person name="Galgiani J.N."/>
            <person name="Kirkland T.N."/>
            <person name="Cole G.T."/>
            <person name="Birren B.W."/>
            <person name="Henn M.R."/>
            <person name="Taylor J.W."/>
            <person name="Rounsley S.D."/>
        </authorList>
    </citation>
    <scope>NUCLEOTIDE SEQUENCE [LARGE SCALE GENOMIC DNA]</scope>
    <source>
        <strain evidence="2">RMSCC 3488</strain>
    </source>
</reference>
<dbReference type="VEuPathDB" id="FungiDB:CPAG_05230"/>
<name>A0A0J6IB82_COCPO</name>
<evidence type="ECO:0000313" key="1">
    <source>
        <dbReference type="EMBL" id="KMM68907.1"/>
    </source>
</evidence>
<evidence type="ECO:0000313" key="2">
    <source>
        <dbReference type="Proteomes" id="UP000054567"/>
    </source>
</evidence>
<proteinExistence type="predicted"/>
<reference evidence="1 2" key="1">
    <citation type="submission" date="2007-06" db="EMBL/GenBank/DDBJ databases">
        <title>The Genome Sequence of Coccidioides posadasii RMSCC_3488.</title>
        <authorList>
            <consortium name="Coccidioides Genome Resources Consortium"/>
            <consortium name="The Broad Institute Genome Sequencing Platform"/>
            <person name="Henn M.R."/>
            <person name="Sykes S."/>
            <person name="Young S."/>
            <person name="Jaffe D."/>
            <person name="Berlin A."/>
            <person name="Alvarez P."/>
            <person name="Butler J."/>
            <person name="Gnerre S."/>
            <person name="Grabherr M."/>
            <person name="Mauceli E."/>
            <person name="Brockman W."/>
            <person name="Kodira C."/>
            <person name="Alvarado L."/>
            <person name="Zeng Q."/>
            <person name="Crawford M."/>
            <person name="Antoine C."/>
            <person name="Devon K."/>
            <person name="Galgiani J."/>
            <person name="Orsborn K."/>
            <person name="Lewis M.L."/>
            <person name="Nusbaum C."/>
            <person name="Galagan J."/>
            <person name="Birren B."/>
        </authorList>
    </citation>
    <scope>NUCLEOTIDE SEQUENCE [LARGE SCALE GENOMIC DNA]</scope>
    <source>
        <strain evidence="1 2">RMSCC 3488</strain>
    </source>
</reference>